<evidence type="ECO:0000313" key="1">
    <source>
        <dbReference type="EMBL" id="MFC7385623.1"/>
    </source>
</evidence>
<accession>A0ABW2P907</accession>
<dbReference type="EMBL" id="JBHTCG010000020">
    <property type="protein sequence ID" value="MFC7385623.1"/>
    <property type="molecule type" value="Genomic_DNA"/>
</dbReference>
<evidence type="ECO:0000313" key="2">
    <source>
        <dbReference type="Proteomes" id="UP001596496"/>
    </source>
</evidence>
<name>A0ABW2P907_9ACTN</name>
<proteinExistence type="predicted"/>
<dbReference type="RefSeq" id="WP_380829523.1">
    <property type="nucleotide sequence ID" value="NZ_JBHTCG010000020.1"/>
</dbReference>
<keyword evidence="2" id="KW-1185">Reference proteome</keyword>
<comment type="caution">
    <text evidence="1">The sequence shown here is derived from an EMBL/GenBank/DDBJ whole genome shotgun (WGS) entry which is preliminary data.</text>
</comment>
<organism evidence="1 2">
    <name type="scientific">Sphaerisporangium rhizosphaerae</name>
    <dbReference type="NCBI Taxonomy" id="2269375"/>
    <lineage>
        <taxon>Bacteria</taxon>
        <taxon>Bacillati</taxon>
        <taxon>Actinomycetota</taxon>
        <taxon>Actinomycetes</taxon>
        <taxon>Streptosporangiales</taxon>
        <taxon>Streptosporangiaceae</taxon>
        <taxon>Sphaerisporangium</taxon>
    </lineage>
</organism>
<protein>
    <submittedName>
        <fullName evidence="1">Uncharacterized protein</fullName>
    </submittedName>
</protein>
<reference evidence="2" key="1">
    <citation type="journal article" date="2019" name="Int. J. Syst. Evol. Microbiol.">
        <title>The Global Catalogue of Microorganisms (GCM) 10K type strain sequencing project: providing services to taxonomists for standard genome sequencing and annotation.</title>
        <authorList>
            <consortium name="The Broad Institute Genomics Platform"/>
            <consortium name="The Broad Institute Genome Sequencing Center for Infectious Disease"/>
            <person name="Wu L."/>
            <person name="Ma J."/>
        </authorList>
    </citation>
    <scope>NUCLEOTIDE SEQUENCE [LARGE SCALE GENOMIC DNA]</scope>
    <source>
        <strain evidence="2">CECT 7649</strain>
    </source>
</reference>
<dbReference type="Proteomes" id="UP001596496">
    <property type="component" value="Unassembled WGS sequence"/>
</dbReference>
<sequence>MTPPRSRALALAATARVPAPAGIAVPGAHSLTPMLLRRSR</sequence>
<gene>
    <name evidence="1" type="ORF">ACFQSB_25685</name>
</gene>